<keyword evidence="4 11" id="KW-0328">Glycosyltransferase</keyword>
<accession>A0A1Y1U7C0</accession>
<dbReference type="FunCoup" id="A0A1Y1U7C0">
    <property type="interactions" value="385"/>
</dbReference>
<dbReference type="GeneID" id="33559388"/>
<keyword evidence="9 11" id="KW-0472">Membrane</keyword>
<evidence type="ECO:0000313" key="12">
    <source>
        <dbReference type="EMBL" id="ORX33434.1"/>
    </source>
</evidence>
<dbReference type="OrthoDB" id="1689333at2759"/>
<evidence type="ECO:0000256" key="9">
    <source>
        <dbReference type="ARBA" id="ARBA00023136"/>
    </source>
</evidence>
<evidence type="ECO:0000313" key="13">
    <source>
        <dbReference type="Proteomes" id="UP000193218"/>
    </source>
</evidence>
<evidence type="ECO:0000256" key="7">
    <source>
        <dbReference type="ARBA" id="ARBA00022824"/>
    </source>
</evidence>
<comment type="subcellular location">
    <subcellularLocation>
        <location evidence="1 11">Endoplasmic reticulum membrane</location>
        <topology evidence="1 11">Multi-pass membrane protein</topology>
    </subcellularLocation>
</comment>
<dbReference type="UniPathway" id="UPA00378"/>
<gene>
    <name evidence="12" type="ORF">BD324DRAFT_643941</name>
</gene>
<feature type="transmembrane region" description="Helical" evidence="11">
    <location>
        <begin position="210"/>
        <end position="231"/>
    </location>
</feature>
<comment type="pathway">
    <text evidence="2 11">Protein modification; protein glycosylation.</text>
</comment>
<feature type="transmembrane region" description="Helical" evidence="11">
    <location>
        <begin position="470"/>
        <end position="492"/>
    </location>
</feature>
<name>A0A1Y1U7C0_9TREE</name>
<dbReference type="EC" id="2.4.1.-" evidence="11"/>
<dbReference type="GO" id="GO:0006487">
    <property type="term" value="P:protein N-linked glycosylation"/>
    <property type="evidence" value="ECO:0007669"/>
    <property type="project" value="TreeGrafter"/>
</dbReference>
<comment type="caution">
    <text evidence="11">Lacks conserved residue(s) required for the propagation of feature annotation.</text>
</comment>
<keyword evidence="6 11" id="KW-0812">Transmembrane</keyword>
<dbReference type="STRING" id="4999.A0A1Y1U7C0"/>
<evidence type="ECO:0000256" key="3">
    <source>
        <dbReference type="ARBA" id="ARBA00008715"/>
    </source>
</evidence>
<keyword evidence="5 11" id="KW-0808">Transferase</keyword>
<keyword evidence="13" id="KW-1185">Reference proteome</keyword>
<comment type="caution">
    <text evidence="12">The sequence shown here is derived from an EMBL/GenBank/DDBJ whole genome shotgun (WGS) entry which is preliminary data.</text>
</comment>
<keyword evidence="7 11" id="KW-0256">Endoplasmic reticulum</keyword>
<dbReference type="PANTHER" id="PTHR12413">
    <property type="entry name" value="DOLICHYL GLYCOSYLTRANSFERASE"/>
    <property type="match status" value="1"/>
</dbReference>
<dbReference type="GO" id="GO:0005789">
    <property type="term" value="C:endoplasmic reticulum membrane"/>
    <property type="evidence" value="ECO:0007669"/>
    <property type="project" value="UniProtKB-SubCell"/>
</dbReference>
<feature type="transmembrane region" description="Helical" evidence="11">
    <location>
        <begin position="174"/>
        <end position="198"/>
    </location>
</feature>
<comment type="similarity">
    <text evidence="3 11">Belongs to the ALG6/ALG8 glucosyltransferase family.</text>
</comment>
<dbReference type="EMBL" id="NBSH01000021">
    <property type="protein sequence ID" value="ORX33434.1"/>
    <property type="molecule type" value="Genomic_DNA"/>
</dbReference>
<dbReference type="Proteomes" id="UP000193218">
    <property type="component" value="Unassembled WGS sequence"/>
</dbReference>
<protein>
    <recommendedName>
        <fullName evidence="11">Alpha-1,3-glucosyltransferase</fullName>
        <ecNumber evidence="11">2.4.1.-</ecNumber>
    </recommendedName>
</protein>
<sequence length="503" mass="56659">MLGLSKGQRDLFVASTVLKVLFYPAYRSTDFEVHRNWLAITHQLPLKQWYYDTTSEWTLDYPPFFACFSYLLTLPARLLPRSAQDHLLQLSPTPVDSWLITGYMRTTVLVSELVLLLGLQRGSEAQSIISFGLLLHPGFLILDSIHFQYNGFLFGILVWSLVGAKEGRPIMCAGFFAALLNFKHIYMYLAPAWFIYLFRAYCYILHLRPLAQIGFVTVLVSAMSLGPFLALGQGPQLLSRLFPFTRGLNHAYWAPNAWADITLVDRVLYQASRRFGLDMSVSAAGIKSSSRGLVGDTNFAVLPDIKPFHCFVITLVIQCISLISLWLKPTYRSFLQSITACGFASFMFGWHVHEKAVMLLLVPLSLMSTDDWNHYQAFKVASVSGLVSLFPLLFHAAETPIKMGYTFIWLVIVLSSLRQSVSKTPPSISSYLADNIQSLYLYTALPLLLFTSIIHPYLTLTGAVIHAEFLPLMTTSIWCSTGMWIAWGRVLVGLFTGHSKRTI</sequence>
<dbReference type="GO" id="GO:0042283">
    <property type="term" value="F:dolichyl pyrophosphate Glc1Man9GlcNAc2 alpha-1,3-glucosyltransferase activity"/>
    <property type="evidence" value="ECO:0007669"/>
    <property type="project" value="UniProtKB-EC"/>
</dbReference>
<evidence type="ECO:0000256" key="4">
    <source>
        <dbReference type="ARBA" id="ARBA00022676"/>
    </source>
</evidence>
<feature type="transmembrane region" description="Helical" evidence="11">
    <location>
        <begin position="439"/>
        <end position="458"/>
    </location>
</feature>
<feature type="transmembrane region" description="Helical" evidence="11">
    <location>
        <begin position="308"/>
        <end position="327"/>
    </location>
</feature>
<feature type="transmembrane region" description="Helical" evidence="11">
    <location>
        <begin position="333"/>
        <end position="353"/>
    </location>
</feature>
<dbReference type="AlphaFoldDB" id="A0A1Y1U7C0"/>
<proteinExistence type="inferred from homology"/>
<evidence type="ECO:0000256" key="11">
    <source>
        <dbReference type="RuleBase" id="RU363110"/>
    </source>
</evidence>
<feature type="transmembrane region" description="Helical" evidence="11">
    <location>
        <begin position="374"/>
        <end position="394"/>
    </location>
</feature>
<evidence type="ECO:0000256" key="5">
    <source>
        <dbReference type="ARBA" id="ARBA00022679"/>
    </source>
</evidence>
<reference evidence="12 13" key="1">
    <citation type="submission" date="2017-03" db="EMBL/GenBank/DDBJ databases">
        <title>Widespread Adenine N6-methylation of Active Genes in Fungi.</title>
        <authorList>
            <consortium name="DOE Joint Genome Institute"/>
            <person name="Mondo S.J."/>
            <person name="Dannebaum R.O."/>
            <person name="Kuo R.C."/>
            <person name="Louie K.B."/>
            <person name="Bewick A.J."/>
            <person name="Labutti K."/>
            <person name="Haridas S."/>
            <person name="Kuo A."/>
            <person name="Salamov A."/>
            <person name="Ahrendt S.R."/>
            <person name="Lau R."/>
            <person name="Bowen B.P."/>
            <person name="Lipzen A."/>
            <person name="Sullivan W."/>
            <person name="Andreopoulos W.B."/>
            <person name="Clum A."/>
            <person name="Lindquist E."/>
            <person name="Daum C."/>
            <person name="Northen T.R."/>
            <person name="Ramamoorthy G."/>
            <person name="Schmitz R.J."/>
            <person name="Gryganskyi A."/>
            <person name="Culley D."/>
            <person name="Magnuson J."/>
            <person name="James T.Y."/>
            <person name="O'Malley M.A."/>
            <person name="Stajich J.E."/>
            <person name="Spatafora J.W."/>
            <person name="Visel A."/>
            <person name="Grigoriev I.V."/>
        </authorList>
    </citation>
    <scope>NUCLEOTIDE SEQUENCE [LARGE SCALE GENOMIC DNA]</scope>
    <source>
        <strain evidence="12 13">NRRL Y-17943</strain>
    </source>
</reference>
<dbReference type="PANTHER" id="PTHR12413:SF2">
    <property type="entry name" value="DOLICHYL PYROPHOSPHATE GLC1MAN9GLCNAC2 ALPHA-1,3-GLUCOSYLTRANSFERASE-RELATED"/>
    <property type="match status" value="1"/>
</dbReference>
<evidence type="ECO:0000256" key="8">
    <source>
        <dbReference type="ARBA" id="ARBA00022989"/>
    </source>
</evidence>
<dbReference type="InterPro" id="IPR004856">
    <property type="entry name" value="Glyco_trans_ALG6/ALG8"/>
</dbReference>
<dbReference type="Pfam" id="PF03155">
    <property type="entry name" value="Alg6_Alg8"/>
    <property type="match status" value="1"/>
</dbReference>
<comment type="catalytic activity">
    <reaction evidence="10">
        <text>an alpha-D-Glc-(1-&gt;3)-alpha-D-Man-(1-&gt;2)-alpha-D-Man-(1-&gt;2)-alpha-D-Man-(1-&gt;3)-[alpha-D-Man-(1-&gt;2)-alpha-D-Man-(1-&gt;3)-[alpha-D-Man-(1-&gt;2)-alpha-D-Man-(1-&gt;6)]-alpha-D-Man-(1-&gt;6)]-beta-D-Man-(1-&gt;4)-beta-D-GlcNAc-(1-&gt;4)-alpha-D-GlcNAc-diphospho-di-trans,poly-cis-dolichol + a di-trans,poly-cis-dolichyl beta-D-glucosyl phosphate = an alpha-D-Glc-(1-&gt;3)-alpha-D-Glc-(1-&gt;3)-alpha-D-Man-(1-&gt;2)-alpha-D-Man-(1-&gt;2)-alpha-D-Man-(1-&gt;3)-[alpha-D-Man-(1-&gt;2)-alpha-D-Man-(1-&gt;3)-[alpha-D-Man-(1-&gt;2)-alpha-D-Man-(1-&gt;6)]-alpha-D-Man-(1-&gt;6)]-beta-D-Man-(1-&gt;4)-beta-D-GlcNAc-(1-&gt;4)-alpha-D-GlcNAc-diphospho-di-trans,poly-cis-dolichol + a di-trans,poly-cis-dolichyl phosphate + H(+)</text>
        <dbReference type="Rhea" id="RHEA:31307"/>
        <dbReference type="Rhea" id="RHEA-COMP:19498"/>
        <dbReference type="Rhea" id="RHEA-COMP:19502"/>
        <dbReference type="Rhea" id="RHEA-COMP:19521"/>
        <dbReference type="Rhea" id="RHEA-COMP:19522"/>
        <dbReference type="ChEBI" id="CHEBI:15378"/>
        <dbReference type="ChEBI" id="CHEBI:57525"/>
        <dbReference type="ChEBI" id="CHEBI:57683"/>
        <dbReference type="ChEBI" id="CHEBI:132521"/>
        <dbReference type="ChEBI" id="CHEBI:132522"/>
        <dbReference type="EC" id="2.4.1.265"/>
    </reaction>
    <physiologicalReaction direction="left-to-right" evidence="10">
        <dbReference type="Rhea" id="RHEA:31308"/>
    </physiologicalReaction>
</comment>
<organism evidence="12 13">
    <name type="scientific">Kockovaella imperatae</name>
    <dbReference type="NCBI Taxonomy" id="4999"/>
    <lineage>
        <taxon>Eukaryota</taxon>
        <taxon>Fungi</taxon>
        <taxon>Dikarya</taxon>
        <taxon>Basidiomycota</taxon>
        <taxon>Agaricomycotina</taxon>
        <taxon>Tremellomycetes</taxon>
        <taxon>Tremellales</taxon>
        <taxon>Cuniculitremaceae</taxon>
        <taxon>Kockovaella</taxon>
    </lineage>
</organism>
<dbReference type="RefSeq" id="XP_021867769.1">
    <property type="nucleotide sequence ID" value="XM_022017579.1"/>
</dbReference>
<evidence type="ECO:0000256" key="2">
    <source>
        <dbReference type="ARBA" id="ARBA00004922"/>
    </source>
</evidence>
<evidence type="ECO:0000256" key="6">
    <source>
        <dbReference type="ARBA" id="ARBA00022692"/>
    </source>
</evidence>
<keyword evidence="8 11" id="KW-1133">Transmembrane helix</keyword>
<evidence type="ECO:0000256" key="1">
    <source>
        <dbReference type="ARBA" id="ARBA00004477"/>
    </source>
</evidence>
<evidence type="ECO:0000256" key="10">
    <source>
        <dbReference type="ARBA" id="ARBA00047346"/>
    </source>
</evidence>
<dbReference type="InParanoid" id="A0A1Y1U7C0"/>